<dbReference type="EMBL" id="CAKASE010000077">
    <property type="protein sequence ID" value="CAG9578199.1"/>
    <property type="molecule type" value="Genomic_DNA"/>
</dbReference>
<feature type="domain" description="Lactate/malate dehydrogenase C-terminal" evidence="7">
    <location>
        <begin position="205"/>
        <end position="362"/>
    </location>
</feature>
<evidence type="ECO:0000256" key="3">
    <source>
        <dbReference type="ARBA" id="ARBA00022532"/>
    </source>
</evidence>
<dbReference type="Proteomes" id="UP000789524">
    <property type="component" value="Unassembled WGS sequence"/>
</dbReference>
<dbReference type="SUPFAM" id="SSF56327">
    <property type="entry name" value="LDH C-terminal domain-like"/>
    <property type="match status" value="1"/>
</dbReference>
<protein>
    <recommendedName>
        <fullName evidence="2">Malate dehydrogenase, mitochondrial</fullName>
        <ecNumber evidence="1">1.1.1.37</ecNumber>
    </recommendedName>
</protein>
<name>A0A8J2W949_9NEOP</name>
<reference evidence="8" key="1">
    <citation type="submission" date="2021-09" db="EMBL/GenBank/DDBJ databases">
        <authorList>
            <person name="Martin H S."/>
        </authorList>
    </citation>
    <scope>NUCLEOTIDE SEQUENCE</scope>
</reference>
<evidence type="ECO:0000256" key="5">
    <source>
        <dbReference type="ARBA" id="ARBA00023027"/>
    </source>
</evidence>
<keyword evidence="4" id="KW-0560">Oxidoreductase</keyword>
<dbReference type="Pfam" id="PF02866">
    <property type="entry name" value="Ldh_1_C"/>
    <property type="match status" value="1"/>
</dbReference>
<dbReference type="Pfam" id="PF00056">
    <property type="entry name" value="Ldh_1_N"/>
    <property type="match status" value="1"/>
</dbReference>
<keyword evidence="3" id="KW-0816">Tricarboxylic acid cycle</keyword>
<accession>A0A8J2W949</accession>
<dbReference type="GO" id="GO:0005739">
    <property type="term" value="C:mitochondrion"/>
    <property type="evidence" value="ECO:0007669"/>
    <property type="project" value="TreeGrafter"/>
</dbReference>
<evidence type="ECO:0000256" key="2">
    <source>
        <dbReference type="ARBA" id="ARBA00016075"/>
    </source>
</evidence>
<evidence type="ECO:0000259" key="6">
    <source>
        <dbReference type="Pfam" id="PF00056"/>
    </source>
</evidence>
<evidence type="ECO:0000259" key="7">
    <source>
        <dbReference type="Pfam" id="PF02866"/>
    </source>
</evidence>
<proteinExistence type="predicted"/>
<evidence type="ECO:0000313" key="9">
    <source>
        <dbReference type="Proteomes" id="UP000789524"/>
    </source>
</evidence>
<comment type="caution">
    <text evidence="8">The sequence shown here is derived from an EMBL/GenBank/DDBJ whole genome shotgun (WGS) entry which is preliminary data.</text>
</comment>
<dbReference type="Gene3D" id="3.40.50.720">
    <property type="entry name" value="NAD(P)-binding Rossmann-like Domain"/>
    <property type="match status" value="1"/>
</dbReference>
<feature type="domain" description="Lactate/malate dehydrogenase N-terminal" evidence="6">
    <location>
        <begin position="51"/>
        <end position="198"/>
    </location>
</feature>
<dbReference type="AlphaFoldDB" id="A0A8J2W949"/>
<sequence>MFRQMTYLLRSNNVSSQTIAKYQNYVMSEALAHLERECEKYCPVPRFPPKKVTVVGAGSDVGCVASLFLKQEKLIKTLALYDDDPNNKVLGMATDVAHIDTSTEIEAYQGRAFLKTALWDADVVLICGGHYVMPPCCNIEDRELFFENLQHVRTVTIACAEFCPHAVIAIQTPPVDCNFALCIHTLQLARVYDKRKVLGVNAINSMRANQLFCSITGSDPSTRSTPVICGTGRCTRVPVFSAGNASNFPQTQVDCLTRLVREADDIICKVKSNSEQGHLSMGFATARFVVNIMKGLFEKPTFIDSALVEQAHPEKCYNMPICATPVTVGKNGIQEYAVPNLNEAETRLLEDSKCDLEDMLNLGRCHAVGDEYFVHPSKICPGCYCTPCRVCEPCRRKRQET</sequence>
<dbReference type="SUPFAM" id="SSF51735">
    <property type="entry name" value="NAD(P)-binding Rossmann-fold domains"/>
    <property type="match status" value="1"/>
</dbReference>
<dbReference type="GO" id="GO:0006099">
    <property type="term" value="P:tricarboxylic acid cycle"/>
    <property type="evidence" value="ECO:0007669"/>
    <property type="project" value="UniProtKB-KW"/>
</dbReference>
<keyword evidence="9" id="KW-1185">Reference proteome</keyword>
<organism evidence="8 9">
    <name type="scientific">Danaus chrysippus</name>
    <name type="common">African queen</name>
    <dbReference type="NCBI Taxonomy" id="151541"/>
    <lineage>
        <taxon>Eukaryota</taxon>
        <taxon>Metazoa</taxon>
        <taxon>Ecdysozoa</taxon>
        <taxon>Arthropoda</taxon>
        <taxon>Hexapoda</taxon>
        <taxon>Insecta</taxon>
        <taxon>Pterygota</taxon>
        <taxon>Neoptera</taxon>
        <taxon>Endopterygota</taxon>
        <taxon>Lepidoptera</taxon>
        <taxon>Glossata</taxon>
        <taxon>Ditrysia</taxon>
        <taxon>Papilionoidea</taxon>
        <taxon>Nymphalidae</taxon>
        <taxon>Danainae</taxon>
        <taxon>Danaini</taxon>
        <taxon>Danaina</taxon>
        <taxon>Danaus</taxon>
        <taxon>Anosia</taxon>
    </lineage>
</organism>
<dbReference type="Gene3D" id="3.90.110.10">
    <property type="entry name" value="Lactate dehydrogenase/glycoside hydrolase, family 4, C-terminal"/>
    <property type="match status" value="1"/>
</dbReference>
<dbReference type="OrthoDB" id="6626850at2759"/>
<gene>
    <name evidence="8" type="ORF">DCHRY22_LOCUS12641</name>
</gene>
<keyword evidence="5" id="KW-0520">NAD</keyword>
<dbReference type="InterPro" id="IPR022383">
    <property type="entry name" value="Lactate/malate_DH_C"/>
</dbReference>
<dbReference type="InterPro" id="IPR001236">
    <property type="entry name" value="Lactate/malate_DH_N"/>
</dbReference>
<evidence type="ECO:0000313" key="8">
    <source>
        <dbReference type="EMBL" id="CAG9578199.1"/>
    </source>
</evidence>
<dbReference type="PANTHER" id="PTHR11540">
    <property type="entry name" value="MALATE AND LACTATE DEHYDROGENASE"/>
    <property type="match status" value="1"/>
</dbReference>
<evidence type="ECO:0000256" key="1">
    <source>
        <dbReference type="ARBA" id="ARBA00012995"/>
    </source>
</evidence>
<dbReference type="InterPro" id="IPR015955">
    <property type="entry name" value="Lactate_DH/Glyco_Ohase_4_C"/>
</dbReference>
<evidence type="ECO:0000256" key="4">
    <source>
        <dbReference type="ARBA" id="ARBA00023002"/>
    </source>
</evidence>
<dbReference type="PANTHER" id="PTHR11540:SF16">
    <property type="entry name" value="MALATE DEHYDROGENASE, MITOCHONDRIAL"/>
    <property type="match status" value="1"/>
</dbReference>
<dbReference type="InterPro" id="IPR036291">
    <property type="entry name" value="NAD(P)-bd_dom_sf"/>
</dbReference>
<dbReference type="EC" id="1.1.1.37" evidence="1"/>
<dbReference type="GO" id="GO:0030060">
    <property type="term" value="F:L-malate dehydrogenase (NAD+) activity"/>
    <property type="evidence" value="ECO:0007669"/>
    <property type="project" value="UniProtKB-EC"/>
</dbReference>